<keyword evidence="2" id="KW-1185">Reference proteome</keyword>
<dbReference type="AlphaFoldDB" id="A0A3R5QVR1"/>
<name>A0A3R5QVR1_9CLOT</name>
<sequence>MYKVLSKESIEEAYKLLNQEQKIFLDNYVKRGKKTQWLNSWAKKLGAVLTEEELADPEASMNKLLKWVLLEYEEAEARTGDMRCECGRALKYRYTIKNLETGKLYRLGIIHLQQHTGLNPELVREISKGLSKIDLEKDEILSKVLENRELPFNVPEHLELPLDIKLQLNIGLPLLDSQEKRLKRLINDVNGRVDIKRNIDLVQLPKRNNVVDVDKAHEYIRKLEKLEISEEEILQLYKFIKENISTLEKYNIDIRAIKRYVIKAEANIKDRNIRRCLIDIEYIIDYNY</sequence>
<dbReference type="RefSeq" id="WP_128214103.1">
    <property type="nucleotide sequence ID" value="NZ_CP025746.1"/>
</dbReference>
<evidence type="ECO:0000313" key="2">
    <source>
        <dbReference type="Proteomes" id="UP000286268"/>
    </source>
</evidence>
<dbReference type="OrthoDB" id="2183421at2"/>
<protein>
    <submittedName>
        <fullName evidence="1">Uncharacterized protein</fullName>
    </submittedName>
</protein>
<accession>A0A3R5QVR1</accession>
<proteinExistence type="predicted"/>
<reference evidence="1 2" key="1">
    <citation type="submission" date="2018-01" db="EMBL/GenBank/DDBJ databases">
        <title>Genome Sequencing and Assembly of Anaerobacter polyendosporus strain CT4.</title>
        <authorList>
            <person name="Tachaapaikoon C."/>
            <person name="Sutheeworapong S."/>
            <person name="Jenjaroenpun P."/>
            <person name="Wongsurawat T."/>
            <person name="Nookeaw I."/>
            <person name="Cheawchanlertfa P."/>
            <person name="Kosugi A."/>
            <person name="Cheevadhanarak S."/>
            <person name="Ratanakhanokchai K."/>
        </authorList>
    </citation>
    <scope>NUCLEOTIDE SEQUENCE [LARGE SCALE GENOMIC DNA]</scope>
    <source>
        <strain evidence="1 2">CT4</strain>
    </source>
</reference>
<dbReference type="EMBL" id="CP025746">
    <property type="protein sequence ID" value="QAA33380.1"/>
    <property type="molecule type" value="Genomic_DNA"/>
</dbReference>
<organism evidence="1 2">
    <name type="scientific">Clostridium manihotivorum</name>
    <dbReference type="NCBI Taxonomy" id="2320868"/>
    <lineage>
        <taxon>Bacteria</taxon>
        <taxon>Bacillati</taxon>
        <taxon>Bacillota</taxon>
        <taxon>Clostridia</taxon>
        <taxon>Eubacteriales</taxon>
        <taxon>Clostridiaceae</taxon>
        <taxon>Clostridium</taxon>
    </lineage>
</organism>
<evidence type="ECO:0000313" key="1">
    <source>
        <dbReference type="EMBL" id="QAA33380.1"/>
    </source>
</evidence>
<dbReference type="Proteomes" id="UP000286268">
    <property type="component" value="Chromosome"/>
</dbReference>
<gene>
    <name evidence="1" type="ORF">C1I91_17955</name>
</gene>
<dbReference type="KEGG" id="cmah:C1I91_17955"/>